<dbReference type="EMBL" id="JAVFKY010000005">
    <property type="protein sequence ID" value="KAK5576213.1"/>
    <property type="molecule type" value="Genomic_DNA"/>
</dbReference>
<keyword evidence="2 6" id="KW-0479">Metal-binding</keyword>
<dbReference type="PROSITE" id="PS51845">
    <property type="entry name" value="PDEASE_I_2"/>
    <property type="match status" value="1"/>
</dbReference>
<evidence type="ECO:0000259" key="9">
    <source>
        <dbReference type="PROSITE" id="PS51845"/>
    </source>
</evidence>
<dbReference type="Pfam" id="PF00233">
    <property type="entry name" value="PDEase_I"/>
    <property type="match status" value="1"/>
</dbReference>
<dbReference type="SMART" id="SM00471">
    <property type="entry name" value="HDc"/>
    <property type="match status" value="1"/>
</dbReference>
<dbReference type="PRINTS" id="PR00387">
    <property type="entry name" value="PDIESTERASE1"/>
</dbReference>
<dbReference type="Proteomes" id="UP001344447">
    <property type="component" value="Unassembled WGS sequence"/>
</dbReference>
<feature type="binding site" evidence="6">
    <location>
        <position position="218"/>
    </location>
    <ligand>
        <name>Zn(2+)</name>
        <dbReference type="ChEBI" id="CHEBI:29105"/>
        <label>1</label>
    </ligand>
</feature>
<dbReference type="PANTHER" id="PTHR11347">
    <property type="entry name" value="CYCLIC NUCLEOTIDE PHOSPHODIESTERASE"/>
    <property type="match status" value="1"/>
</dbReference>
<feature type="binding site" evidence="5">
    <location>
        <position position="329"/>
    </location>
    <ligand>
        <name>AMP</name>
        <dbReference type="ChEBI" id="CHEBI:456215"/>
    </ligand>
</feature>
<accession>A0AAN7U3J6</accession>
<keyword evidence="3 7" id="KW-0378">Hydrolase</keyword>
<feature type="active site" description="Proton donor" evidence="4">
    <location>
        <position position="178"/>
    </location>
</feature>
<proteinExistence type="inferred from homology"/>
<dbReference type="EC" id="3.1.4.-" evidence="7"/>
<evidence type="ECO:0000256" key="7">
    <source>
        <dbReference type="RuleBase" id="RU363067"/>
    </source>
</evidence>
<feature type="compositionally biased region" description="Acidic residues" evidence="8">
    <location>
        <begin position="90"/>
        <end position="101"/>
    </location>
</feature>
<feature type="compositionally biased region" description="Polar residues" evidence="8">
    <location>
        <begin position="1"/>
        <end position="10"/>
    </location>
</feature>
<dbReference type="InterPro" id="IPR023088">
    <property type="entry name" value="PDEase"/>
</dbReference>
<evidence type="ECO:0000256" key="6">
    <source>
        <dbReference type="PIRSR" id="PIRSR623088-3"/>
    </source>
</evidence>
<evidence type="ECO:0000256" key="2">
    <source>
        <dbReference type="ARBA" id="ARBA00022723"/>
    </source>
</evidence>
<gene>
    <name evidence="10" type="ORF">RB653_007354</name>
</gene>
<dbReference type="GO" id="GO:0046872">
    <property type="term" value="F:metal ion binding"/>
    <property type="evidence" value="ECO:0007669"/>
    <property type="project" value="UniProtKB-KW"/>
</dbReference>
<feature type="region of interest" description="Disordered" evidence="8">
    <location>
        <begin position="1"/>
        <end position="109"/>
    </location>
</feature>
<dbReference type="GO" id="GO:0007165">
    <property type="term" value="P:signal transduction"/>
    <property type="evidence" value="ECO:0007669"/>
    <property type="project" value="InterPro"/>
</dbReference>
<dbReference type="InterPro" id="IPR036971">
    <property type="entry name" value="PDEase_catalytic_dom_sf"/>
</dbReference>
<feature type="binding site" evidence="6">
    <location>
        <position position="219"/>
    </location>
    <ligand>
        <name>Zn(2+)</name>
        <dbReference type="ChEBI" id="CHEBI:29105"/>
        <label>2</label>
    </ligand>
</feature>
<comment type="caution">
    <text evidence="10">The sequence shown here is derived from an EMBL/GenBank/DDBJ whole genome shotgun (WGS) entry which is preliminary data.</text>
</comment>
<dbReference type="InterPro" id="IPR002073">
    <property type="entry name" value="PDEase_catalytic_dom"/>
</dbReference>
<name>A0AAN7U3J6_9MYCE</name>
<feature type="binding site" evidence="6">
    <location>
        <position position="219"/>
    </location>
    <ligand>
        <name>Zn(2+)</name>
        <dbReference type="ChEBI" id="CHEBI:29105"/>
        <label>1</label>
    </ligand>
</feature>
<evidence type="ECO:0000313" key="10">
    <source>
        <dbReference type="EMBL" id="KAK5576213.1"/>
    </source>
</evidence>
<reference evidence="10 11" key="1">
    <citation type="submission" date="2023-11" db="EMBL/GenBank/DDBJ databases">
        <title>Dfirmibasis_genome.</title>
        <authorList>
            <person name="Edelbroek B."/>
            <person name="Kjellin J."/>
            <person name="Jerlstrom-Hultqvist J."/>
            <person name="Soderbom F."/>
        </authorList>
    </citation>
    <scope>NUCLEOTIDE SEQUENCE [LARGE SCALE GENOMIC DNA]</scope>
    <source>
        <strain evidence="10 11">TNS-C-14</strain>
    </source>
</reference>
<dbReference type="SUPFAM" id="SSF109604">
    <property type="entry name" value="HD-domain/PDEase-like"/>
    <property type="match status" value="1"/>
</dbReference>
<dbReference type="Gene3D" id="1.10.1300.10">
    <property type="entry name" value="3'5'-cyclic nucleotide phosphodiesterase, catalytic domain"/>
    <property type="match status" value="1"/>
</dbReference>
<protein>
    <recommendedName>
        <fullName evidence="7">Phosphodiesterase</fullName>
        <ecNumber evidence="7">3.1.4.-</ecNumber>
    </recommendedName>
</protein>
<dbReference type="PROSITE" id="PS00126">
    <property type="entry name" value="PDEASE_I_1"/>
    <property type="match status" value="1"/>
</dbReference>
<dbReference type="GO" id="GO:0004114">
    <property type="term" value="F:3',5'-cyclic-nucleotide phosphodiesterase activity"/>
    <property type="evidence" value="ECO:0007669"/>
    <property type="project" value="InterPro"/>
</dbReference>
<dbReference type="InterPro" id="IPR023174">
    <property type="entry name" value="PDEase_CS"/>
</dbReference>
<comment type="similarity">
    <text evidence="7">Belongs to the cyclic nucleotide phosphodiesterase family.</text>
</comment>
<evidence type="ECO:0000256" key="8">
    <source>
        <dbReference type="SAM" id="MobiDB-lite"/>
    </source>
</evidence>
<dbReference type="AlphaFoldDB" id="A0AAN7U3J6"/>
<sequence>MSPQTMVSLKSDSSNNYNNNNINNNNNNNNNDISNHSVHSLNNSNEKNKINSNNNNNNGNSSSNDSRGSNEDNNSNDNNNNSNSNNNDNNNEEEDENDEENNNNNNNKIIRGYNDNNDINDIFSINFSSWSKSKDNLIENGVSIFEESGLNKELNLSKSSIFDFLSMVSSSYRNNPFHSFNHAIAVTQTIFLILLKTNLLNILSPIEKLSIIIASICHDLDHPALSNRFQINMKSSIAVLYNNKSVLENHHLSICLGILESKIGCELLSTLTAEEKEQFFRRVKILILATDMENHFNYKKQFDDIITNFDWNSFEHRDLLLIMFLKSADISNELRSFDISNKWANALMEEFFNQSDLEKLNNLPLTPFMEREKVVLHLTQVSFIEKFLLPSYQSLQNLLPSLEDFVHRIIENKEIWSNNGSSSSSTTSSSPN</sequence>
<evidence type="ECO:0000256" key="1">
    <source>
        <dbReference type="ARBA" id="ARBA00022535"/>
    </source>
</evidence>
<evidence type="ECO:0000256" key="3">
    <source>
        <dbReference type="ARBA" id="ARBA00022801"/>
    </source>
</evidence>
<dbReference type="InterPro" id="IPR003607">
    <property type="entry name" value="HD/PDEase_dom"/>
</dbReference>
<feature type="binding site" evidence="6">
    <location>
        <position position="182"/>
    </location>
    <ligand>
        <name>Zn(2+)</name>
        <dbReference type="ChEBI" id="CHEBI:29105"/>
        <label>1</label>
    </ligand>
</feature>
<feature type="binding site" evidence="5">
    <location>
        <begin position="178"/>
        <end position="182"/>
    </location>
    <ligand>
        <name>AMP</name>
        <dbReference type="ChEBI" id="CHEBI:456215"/>
    </ligand>
</feature>
<organism evidence="10 11">
    <name type="scientific">Dictyostelium firmibasis</name>
    <dbReference type="NCBI Taxonomy" id="79012"/>
    <lineage>
        <taxon>Eukaryota</taxon>
        <taxon>Amoebozoa</taxon>
        <taxon>Evosea</taxon>
        <taxon>Eumycetozoa</taxon>
        <taxon>Dictyostelia</taxon>
        <taxon>Dictyosteliales</taxon>
        <taxon>Dictyosteliaceae</taxon>
        <taxon>Dictyostelium</taxon>
    </lineage>
</organism>
<evidence type="ECO:0000313" key="11">
    <source>
        <dbReference type="Proteomes" id="UP001344447"/>
    </source>
</evidence>
<feature type="binding site" evidence="6">
    <location>
        <position position="329"/>
    </location>
    <ligand>
        <name>Zn(2+)</name>
        <dbReference type="ChEBI" id="CHEBI:29105"/>
        <label>1</label>
    </ligand>
</feature>
<feature type="domain" description="PDEase" evidence="9">
    <location>
        <begin position="102"/>
        <end position="423"/>
    </location>
</feature>
<dbReference type="FunFam" id="1.10.1300.10:FF:000006">
    <property type="entry name" value="Phosphodiesterase 9A"/>
    <property type="match status" value="1"/>
</dbReference>
<feature type="compositionally biased region" description="Low complexity" evidence="8">
    <location>
        <begin position="11"/>
        <end position="89"/>
    </location>
</feature>
<feature type="binding site" evidence="5">
    <location>
        <position position="219"/>
    </location>
    <ligand>
        <name>AMP</name>
        <dbReference type="ChEBI" id="CHEBI:456215"/>
    </ligand>
</feature>
<comment type="cofactor">
    <cofactor evidence="7">
        <name>a divalent metal cation</name>
        <dbReference type="ChEBI" id="CHEBI:60240"/>
    </cofactor>
    <text evidence="7">Binds 2 divalent metal cations per subunit. Site 1 may preferentially bind zinc ions, while site 2 has a preference for magnesium and/or manganese ions.</text>
</comment>
<evidence type="ECO:0000256" key="5">
    <source>
        <dbReference type="PIRSR" id="PIRSR623088-2"/>
    </source>
</evidence>
<keyword evidence="1" id="KW-0140">cGMP</keyword>
<feature type="binding site" evidence="5">
    <location>
        <position position="380"/>
    </location>
    <ligand>
        <name>AMP</name>
        <dbReference type="ChEBI" id="CHEBI:456215"/>
    </ligand>
</feature>
<keyword evidence="11" id="KW-1185">Reference proteome</keyword>
<evidence type="ECO:0000256" key="4">
    <source>
        <dbReference type="PIRSR" id="PIRSR623088-1"/>
    </source>
</evidence>